<dbReference type="PANTHER" id="PTHR10229:SF0">
    <property type="entry name" value="GTP-BINDING PROTEIN 6-RELATED"/>
    <property type="match status" value="1"/>
</dbReference>
<name>X0XLB2_9ZZZZ</name>
<dbReference type="PANTHER" id="PTHR10229">
    <property type="entry name" value="GTP-BINDING PROTEIN HFLX"/>
    <property type="match status" value="1"/>
</dbReference>
<evidence type="ECO:0000313" key="2">
    <source>
        <dbReference type="EMBL" id="GAG36122.1"/>
    </source>
</evidence>
<dbReference type="GO" id="GO:0005525">
    <property type="term" value="F:GTP binding"/>
    <property type="evidence" value="ECO:0007669"/>
    <property type="project" value="InterPro"/>
</dbReference>
<dbReference type="InterPro" id="IPR016496">
    <property type="entry name" value="GTPase_HflX"/>
</dbReference>
<feature type="non-terminal residue" evidence="2">
    <location>
        <position position="91"/>
    </location>
</feature>
<dbReference type="Gene3D" id="3.40.50.11060">
    <property type="entry name" value="GTPase HflX, N-terminal domain"/>
    <property type="match status" value="1"/>
</dbReference>
<dbReference type="EMBL" id="BARS01048403">
    <property type="protein sequence ID" value="GAG36122.1"/>
    <property type="molecule type" value="Genomic_DNA"/>
</dbReference>
<gene>
    <name evidence="2" type="ORF">S01H1_72556</name>
</gene>
<comment type="caution">
    <text evidence="2">The sequence shown here is derived from an EMBL/GenBank/DDBJ whole genome shotgun (WGS) entry which is preliminary data.</text>
</comment>
<dbReference type="GO" id="GO:0043022">
    <property type="term" value="F:ribosome binding"/>
    <property type="evidence" value="ECO:0007669"/>
    <property type="project" value="TreeGrafter"/>
</dbReference>
<organism evidence="2">
    <name type="scientific">marine sediment metagenome</name>
    <dbReference type="NCBI Taxonomy" id="412755"/>
    <lineage>
        <taxon>unclassified sequences</taxon>
        <taxon>metagenomes</taxon>
        <taxon>ecological metagenomes</taxon>
    </lineage>
</organism>
<dbReference type="AlphaFoldDB" id="X0XLB2"/>
<dbReference type="InterPro" id="IPR025121">
    <property type="entry name" value="GTPase_HflX_N"/>
</dbReference>
<sequence length="91" mass="10372">MKELKRTRRTVVKECAVLVEVICDADGDQRHRDRLDELRRLADTAGARVVGTMTQRRRRVHPGTYIGHGKVEELRSLCRAKGADVVVFDND</sequence>
<evidence type="ECO:0000259" key="1">
    <source>
        <dbReference type="Pfam" id="PF13167"/>
    </source>
</evidence>
<accession>X0XLB2</accession>
<reference evidence="2" key="1">
    <citation type="journal article" date="2014" name="Front. Microbiol.">
        <title>High frequency of phylogenetically diverse reductive dehalogenase-homologous genes in deep subseafloor sedimentary metagenomes.</title>
        <authorList>
            <person name="Kawai M."/>
            <person name="Futagami T."/>
            <person name="Toyoda A."/>
            <person name="Takaki Y."/>
            <person name="Nishi S."/>
            <person name="Hori S."/>
            <person name="Arai W."/>
            <person name="Tsubouchi T."/>
            <person name="Morono Y."/>
            <person name="Uchiyama I."/>
            <person name="Ito T."/>
            <person name="Fujiyama A."/>
            <person name="Inagaki F."/>
            <person name="Takami H."/>
        </authorList>
    </citation>
    <scope>NUCLEOTIDE SEQUENCE</scope>
    <source>
        <strain evidence="2">Expedition CK06-06</strain>
    </source>
</reference>
<dbReference type="GO" id="GO:0005737">
    <property type="term" value="C:cytoplasm"/>
    <property type="evidence" value="ECO:0007669"/>
    <property type="project" value="TreeGrafter"/>
</dbReference>
<feature type="domain" description="GTPase HflX N-terminal" evidence="1">
    <location>
        <begin position="33"/>
        <end position="90"/>
    </location>
</feature>
<proteinExistence type="predicted"/>
<dbReference type="InterPro" id="IPR042108">
    <property type="entry name" value="GTPase_HflX_N_sf"/>
</dbReference>
<dbReference type="Pfam" id="PF13167">
    <property type="entry name" value="GTP-bdg_N"/>
    <property type="match status" value="1"/>
</dbReference>
<protein>
    <recommendedName>
        <fullName evidence="1">GTPase HflX N-terminal domain-containing protein</fullName>
    </recommendedName>
</protein>